<keyword evidence="2" id="KW-0233">DNA recombination</keyword>
<accession>A0AAD9LHK4</accession>
<dbReference type="GO" id="GO:0006310">
    <property type="term" value="P:DNA recombination"/>
    <property type="evidence" value="ECO:0007669"/>
    <property type="project" value="UniProtKB-KW"/>
</dbReference>
<proteinExistence type="predicted"/>
<dbReference type="PANTHER" id="PTHR34605:SF3">
    <property type="entry name" value="P CELL-TYPE AGGLUTINATION PROTEIN MAP4-LIKE-RELATED"/>
    <property type="match status" value="1"/>
</dbReference>
<dbReference type="Proteomes" id="UP001259832">
    <property type="component" value="Unassembled WGS sequence"/>
</dbReference>
<evidence type="ECO:0000256" key="1">
    <source>
        <dbReference type="ARBA" id="ARBA00023125"/>
    </source>
</evidence>
<dbReference type="GO" id="GO:0015074">
    <property type="term" value="P:DNA integration"/>
    <property type="evidence" value="ECO:0007669"/>
    <property type="project" value="InterPro"/>
</dbReference>
<dbReference type="SUPFAM" id="SSF56349">
    <property type="entry name" value="DNA breaking-rejoining enzymes"/>
    <property type="match status" value="1"/>
</dbReference>
<organism evidence="3 4">
    <name type="scientific">Phytophthora citrophthora</name>
    <dbReference type="NCBI Taxonomy" id="4793"/>
    <lineage>
        <taxon>Eukaryota</taxon>
        <taxon>Sar</taxon>
        <taxon>Stramenopiles</taxon>
        <taxon>Oomycota</taxon>
        <taxon>Peronosporomycetes</taxon>
        <taxon>Peronosporales</taxon>
        <taxon>Peronosporaceae</taxon>
        <taxon>Phytophthora</taxon>
    </lineage>
</organism>
<evidence type="ECO:0008006" key="5">
    <source>
        <dbReference type="Google" id="ProtNLM"/>
    </source>
</evidence>
<name>A0AAD9LHK4_9STRA</name>
<sequence>MCLLHSRNTFSQEINRAIGLAEAYFNLRVSAEHLPGLTNWMADAASRAWTEPELTRWTNFSTYTSAVGLQKTLHQLFESLQSNSLATSSSKQYASTWAQWSKWCEWLRFSTWLPEEPKRHSYQLALFATYCWRYGWGDTRSGNSTSTVLSKISHISWHHRRLLGYRVGLLPGHQLAITGMQRSDPPSNPKSPITPGILKSLHKYLNFEDTQHRVIWGATVLGFFFLLRRSEYLAQGSTVQKYAIRRSDVKFIDHSGHHAKLLQNVTAVMIQFRGSKSDQFGVGASRTMARFGCSWCCPVLAAWFLTSHHKSLGSGPNTLLCKVDASYNLQVRDLVNAIKQAAKLAGHDPVNYSSHSLRSGGASVLFNAGFDSLAVKLFGRWRSDAVERYTRISGELTTRMAPAMIPKYTMQPRQWATPTPHPGRGGTTM</sequence>
<protein>
    <recommendedName>
        <fullName evidence="5">Tyr recombinase domain-containing protein</fullName>
    </recommendedName>
</protein>
<dbReference type="GO" id="GO:0003677">
    <property type="term" value="F:DNA binding"/>
    <property type="evidence" value="ECO:0007669"/>
    <property type="project" value="UniProtKB-KW"/>
</dbReference>
<keyword evidence="1" id="KW-0238">DNA-binding</keyword>
<dbReference type="InterPro" id="IPR052925">
    <property type="entry name" value="Phage_Integrase-like_Recomb"/>
</dbReference>
<evidence type="ECO:0000313" key="4">
    <source>
        <dbReference type="Proteomes" id="UP001259832"/>
    </source>
</evidence>
<dbReference type="InterPro" id="IPR013762">
    <property type="entry name" value="Integrase-like_cat_sf"/>
</dbReference>
<dbReference type="InterPro" id="IPR010998">
    <property type="entry name" value="Integrase_recombinase_N"/>
</dbReference>
<reference evidence="3" key="1">
    <citation type="submission" date="2023-08" db="EMBL/GenBank/DDBJ databases">
        <title>Reference Genome Resource for the Citrus Pathogen Phytophthora citrophthora.</title>
        <authorList>
            <person name="Moller H."/>
            <person name="Coetzee B."/>
            <person name="Rose L.J."/>
            <person name="Van Niekerk J.M."/>
        </authorList>
    </citation>
    <scope>NUCLEOTIDE SEQUENCE</scope>
    <source>
        <strain evidence="3">STE-U-9442</strain>
    </source>
</reference>
<dbReference type="AlphaFoldDB" id="A0AAD9LHK4"/>
<dbReference type="InterPro" id="IPR011010">
    <property type="entry name" value="DNA_brk_join_enz"/>
</dbReference>
<dbReference type="Gene3D" id="1.10.150.130">
    <property type="match status" value="1"/>
</dbReference>
<gene>
    <name evidence="3" type="ORF">P3T76_010389</name>
</gene>
<evidence type="ECO:0000256" key="2">
    <source>
        <dbReference type="ARBA" id="ARBA00023172"/>
    </source>
</evidence>
<comment type="caution">
    <text evidence="3">The sequence shown here is derived from an EMBL/GenBank/DDBJ whole genome shotgun (WGS) entry which is preliminary data.</text>
</comment>
<dbReference type="PANTHER" id="PTHR34605">
    <property type="entry name" value="PHAGE_INTEGRASE DOMAIN-CONTAINING PROTEIN"/>
    <property type="match status" value="1"/>
</dbReference>
<dbReference type="Gene3D" id="1.10.443.10">
    <property type="entry name" value="Intergrase catalytic core"/>
    <property type="match status" value="1"/>
</dbReference>
<evidence type="ECO:0000313" key="3">
    <source>
        <dbReference type="EMBL" id="KAK1935694.1"/>
    </source>
</evidence>
<keyword evidence="4" id="KW-1185">Reference proteome</keyword>
<dbReference type="EMBL" id="JASMQC010000022">
    <property type="protein sequence ID" value="KAK1935694.1"/>
    <property type="molecule type" value="Genomic_DNA"/>
</dbReference>